<reference evidence="4" key="1">
    <citation type="submission" date="2016-11" db="UniProtKB">
        <authorList>
            <consortium name="WormBaseParasite"/>
        </authorList>
    </citation>
    <scope>IDENTIFICATION</scope>
</reference>
<proteinExistence type="predicted"/>
<protein>
    <submittedName>
        <fullName evidence="4">Mucin-like domain-containing protein</fullName>
    </submittedName>
</protein>
<feature type="region of interest" description="Disordered" evidence="1">
    <location>
        <begin position="37"/>
        <end position="74"/>
    </location>
</feature>
<feature type="compositionally biased region" description="Low complexity" evidence="1">
    <location>
        <begin position="37"/>
        <end position="72"/>
    </location>
</feature>
<feature type="signal peptide" evidence="2">
    <location>
        <begin position="1"/>
        <end position="18"/>
    </location>
</feature>
<evidence type="ECO:0000256" key="2">
    <source>
        <dbReference type="SAM" id="SignalP"/>
    </source>
</evidence>
<dbReference type="AlphaFoldDB" id="A0A1I8A2S0"/>
<name>A0A1I8A2S0_9BILA</name>
<keyword evidence="2" id="KW-0732">Signal</keyword>
<evidence type="ECO:0000256" key="1">
    <source>
        <dbReference type="SAM" id="MobiDB-lite"/>
    </source>
</evidence>
<feature type="chain" id="PRO_5009314211" evidence="2">
    <location>
        <begin position="19"/>
        <end position="130"/>
    </location>
</feature>
<organism evidence="3 4">
    <name type="scientific">Steinernema glaseri</name>
    <dbReference type="NCBI Taxonomy" id="37863"/>
    <lineage>
        <taxon>Eukaryota</taxon>
        <taxon>Metazoa</taxon>
        <taxon>Ecdysozoa</taxon>
        <taxon>Nematoda</taxon>
        <taxon>Chromadorea</taxon>
        <taxon>Rhabditida</taxon>
        <taxon>Tylenchina</taxon>
        <taxon>Panagrolaimomorpha</taxon>
        <taxon>Strongyloidoidea</taxon>
        <taxon>Steinernematidae</taxon>
        <taxon>Steinernema</taxon>
    </lineage>
</organism>
<accession>A0A1I8A2S0</accession>
<evidence type="ECO:0000313" key="3">
    <source>
        <dbReference type="Proteomes" id="UP000095287"/>
    </source>
</evidence>
<dbReference type="Proteomes" id="UP000095287">
    <property type="component" value="Unplaced"/>
</dbReference>
<evidence type="ECO:0000313" key="4">
    <source>
        <dbReference type="WBParaSite" id="L893_g32425.t1"/>
    </source>
</evidence>
<sequence length="130" mass="13469">MKTILQILLCTLFRFERGTTSYGSRYSSGYGSGYGYSDSHGSGYQDSSGQTDSSYYRSSGSDSGRYPGSAVIPPTPPIVPLSPVSSYSPARSYAASSVDPIPDPLGIGFAPPTSVASSVADSNSGPLFGK</sequence>
<dbReference type="WBParaSite" id="L893_g32425.t1">
    <property type="protein sequence ID" value="L893_g32425.t1"/>
    <property type="gene ID" value="L893_g32425"/>
</dbReference>
<keyword evidence="3" id="KW-1185">Reference proteome</keyword>